<dbReference type="Gene3D" id="3.40.50.1000">
    <property type="entry name" value="HAD superfamily/HAD-like"/>
    <property type="match status" value="1"/>
</dbReference>
<protein>
    <submittedName>
        <fullName evidence="1">Pyrimidine 5'-nucleotidase</fullName>
        <ecNumber evidence="1">3.1.3.5</ecNumber>
    </submittedName>
</protein>
<dbReference type="PANTHER" id="PTHR47478:SF1">
    <property type="entry name" value="PYRIMIDINE 5'-NUCLEOTIDASE YJJG"/>
    <property type="match status" value="1"/>
</dbReference>
<dbReference type="RefSeq" id="WP_248943202.1">
    <property type="nucleotide sequence ID" value="NZ_JAKIKS010000209.1"/>
</dbReference>
<dbReference type="NCBIfam" id="TIGR01549">
    <property type="entry name" value="HAD-SF-IA-v1"/>
    <property type="match status" value="1"/>
</dbReference>
<dbReference type="GO" id="GO:0008253">
    <property type="term" value="F:5'-nucleotidase activity"/>
    <property type="evidence" value="ECO:0007669"/>
    <property type="project" value="UniProtKB-EC"/>
</dbReference>
<dbReference type="Proteomes" id="UP001203423">
    <property type="component" value="Unassembled WGS sequence"/>
</dbReference>
<dbReference type="InterPro" id="IPR052550">
    <property type="entry name" value="Pyrimidine_5'-ntase_YjjG"/>
</dbReference>
<organism evidence="1 2">
    <name type="scientific">Shewanella surugensis</name>
    <dbReference type="NCBI Taxonomy" id="212020"/>
    <lineage>
        <taxon>Bacteria</taxon>
        <taxon>Pseudomonadati</taxon>
        <taxon>Pseudomonadota</taxon>
        <taxon>Gammaproteobacteria</taxon>
        <taxon>Alteromonadales</taxon>
        <taxon>Shewanellaceae</taxon>
        <taxon>Shewanella</taxon>
    </lineage>
</organism>
<evidence type="ECO:0000313" key="1">
    <source>
        <dbReference type="EMBL" id="MCL1127769.1"/>
    </source>
</evidence>
<keyword evidence="1" id="KW-0378">Hydrolase</keyword>
<name>A0ABT0LJ89_9GAMM</name>
<dbReference type="Pfam" id="PF00702">
    <property type="entry name" value="Hydrolase"/>
    <property type="match status" value="1"/>
</dbReference>
<dbReference type="InterPro" id="IPR023198">
    <property type="entry name" value="PGP-like_dom2"/>
</dbReference>
<gene>
    <name evidence="1" type="primary">yjjG</name>
    <name evidence="1" type="ORF">L2764_25715</name>
</gene>
<keyword evidence="2" id="KW-1185">Reference proteome</keyword>
<dbReference type="SFLD" id="SFLDG01129">
    <property type="entry name" value="C1.5:_HAD__Beta-PGM__Phosphata"/>
    <property type="match status" value="1"/>
</dbReference>
<sequence>MKYQWILFDADETLFHFDAFKGLQILFSRFNVEFTQEDFDYYQQVNLKLWVSYQAGEVSAKQLQEQRFQSWAEKLNVTPKVLNSGFLNAMGDICCLLPGGQVLIDALKGKVRLGIITNGFTALQTIRLQRTGLLDIFSLVVISEEVGLAKPDVGIFEYAFDRMGQLESEKKRERIEQPEPVETFDRNRVLMVGDNQHSDIKGGMNAGIDTCWLNRFDESLADNIKPTYQVCSLLELKELLIPSAVAV</sequence>
<proteinExistence type="predicted"/>
<accession>A0ABT0LJ89</accession>
<reference evidence="1 2" key="1">
    <citation type="submission" date="2022-01" db="EMBL/GenBank/DDBJ databases">
        <title>Whole genome-based taxonomy of the Shewanellaceae.</title>
        <authorList>
            <person name="Martin-Rodriguez A.J."/>
        </authorList>
    </citation>
    <scope>NUCLEOTIDE SEQUENCE [LARGE SCALE GENOMIC DNA]</scope>
    <source>
        <strain evidence="1 2">DSM 17177</strain>
    </source>
</reference>
<dbReference type="Gene3D" id="1.10.150.240">
    <property type="entry name" value="Putative phosphatase, domain 2"/>
    <property type="match status" value="1"/>
</dbReference>
<dbReference type="SFLD" id="SFLDS00003">
    <property type="entry name" value="Haloacid_Dehalogenase"/>
    <property type="match status" value="1"/>
</dbReference>
<dbReference type="InterPro" id="IPR023214">
    <property type="entry name" value="HAD_sf"/>
</dbReference>
<dbReference type="InterPro" id="IPR006439">
    <property type="entry name" value="HAD-SF_hydro_IA"/>
</dbReference>
<evidence type="ECO:0000313" key="2">
    <source>
        <dbReference type="Proteomes" id="UP001203423"/>
    </source>
</evidence>
<dbReference type="EC" id="3.1.3.5" evidence="1"/>
<comment type="caution">
    <text evidence="1">The sequence shown here is derived from an EMBL/GenBank/DDBJ whole genome shotgun (WGS) entry which is preliminary data.</text>
</comment>
<dbReference type="NCBIfam" id="TIGR02254">
    <property type="entry name" value="YjjG_YfnB"/>
    <property type="match status" value="1"/>
</dbReference>
<dbReference type="InterPro" id="IPR036412">
    <property type="entry name" value="HAD-like_sf"/>
</dbReference>
<dbReference type="NCBIfam" id="NF006976">
    <property type="entry name" value="PRK09449.1"/>
    <property type="match status" value="1"/>
</dbReference>
<dbReference type="InterPro" id="IPR011951">
    <property type="entry name" value="HAD-SF_hydro_IA_YjjG/PynA"/>
</dbReference>
<dbReference type="SUPFAM" id="SSF56784">
    <property type="entry name" value="HAD-like"/>
    <property type="match status" value="1"/>
</dbReference>
<dbReference type="PANTHER" id="PTHR47478">
    <property type="match status" value="1"/>
</dbReference>
<dbReference type="EMBL" id="JAKIKS010000209">
    <property type="protein sequence ID" value="MCL1127769.1"/>
    <property type="molecule type" value="Genomic_DNA"/>
</dbReference>